<dbReference type="AlphaFoldDB" id="A0A1H3JX73"/>
<dbReference type="GeneID" id="78124294"/>
<dbReference type="EMBL" id="FNPR01000002">
    <property type="protein sequence ID" value="SDY44533.1"/>
    <property type="molecule type" value="Genomic_DNA"/>
</dbReference>
<proteinExistence type="predicted"/>
<keyword evidence="1" id="KW-0732">Signal</keyword>
<keyword evidence="3" id="KW-1185">Reference proteome</keyword>
<dbReference type="InterPro" id="IPR046705">
    <property type="entry name" value="DUF6778"/>
</dbReference>
<dbReference type="STRING" id="576131.SAMN05444486_102219"/>
<dbReference type="Pfam" id="PF20569">
    <property type="entry name" value="DUF6778"/>
    <property type="match status" value="1"/>
</dbReference>
<dbReference type="PROSITE" id="PS51257">
    <property type="entry name" value="PROKAR_LIPOPROTEIN"/>
    <property type="match status" value="1"/>
</dbReference>
<name>A0A1H3JX73_9RHOB</name>
<feature type="signal peptide" evidence="1">
    <location>
        <begin position="1"/>
        <end position="22"/>
    </location>
</feature>
<organism evidence="2 3">
    <name type="scientific">Lentibacter algarum</name>
    <dbReference type="NCBI Taxonomy" id="576131"/>
    <lineage>
        <taxon>Bacteria</taxon>
        <taxon>Pseudomonadati</taxon>
        <taxon>Pseudomonadota</taxon>
        <taxon>Alphaproteobacteria</taxon>
        <taxon>Rhodobacterales</taxon>
        <taxon>Roseobacteraceae</taxon>
        <taxon>Lentibacter</taxon>
    </lineage>
</organism>
<feature type="chain" id="PRO_5011433443" description="Lipoprotein" evidence="1">
    <location>
        <begin position="23"/>
        <end position="221"/>
    </location>
</feature>
<accession>A0A1H3JX73</accession>
<gene>
    <name evidence="2" type="ORF">SAMN05444486_102219</name>
</gene>
<evidence type="ECO:0000256" key="1">
    <source>
        <dbReference type="SAM" id="SignalP"/>
    </source>
</evidence>
<protein>
    <recommendedName>
        <fullName evidence="4">Lipoprotein</fullName>
    </recommendedName>
</protein>
<dbReference type="Proteomes" id="UP000199026">
    <property type="component" value="Unassembled WGS sequence"/>
</dbReference>
<evidence type="ECO:0008006" key="4">
    <source>
        <dbReference type="Google" id="ProtNLM"/>
    </source>
</evidence>
<evidence type="ECO:0000313" key="2">
    <source>
        <dbReference type="EMBL" id="SDY44533.1"/>
    </source>
</evidence>
<sequence>MKLMKAALVVAMGLSISGCASMDVATRNAPFVGGKEQQILSQPVAVNDIKVNVSRELRVSEAELYYPVADIVWRGDVRGDRYEQVSAIFESSAKAAAQNLTVGQKANIEIDVLRFHSVTDKARYTVGGNHSITFMLSVKDPETGLDLMAPRKIKSDLHAFGGQEAIAADARGETQKKRVSAHLVNVIHKELSASVAPEAIVSRNAQASLPFAPVASQNSLY</sequence>
<evidence type="ECO:0000313" key="3">
    <source>
        <dbReference type="Proteomes" id="UP000199026"/>
    </source>
</evidence>
<dbReference type="RefSeq" id="WP_177170649.1">
    <property type="nucleotide sequence ID" value="NZ_CALJFH010000002.1"/>
</dbReference>
<reference evidence="2 3" key="1">
    <citation type="submission" date="2016-10" db="EMBL/GenBank/DDBJ databases">
        <authorList>
            <person name="de Groot N.N."/>
        </authorList>
    </citation>
    <scope>NUCLEOTIDE SEQUENCE [LARGE SCALE GENOMIC DNA]</scope>
    <source>
        <strain evidence="2 3">DSM 24677</strain>
    </source>
</reference>